<feature type="transmembrane region" description="Helical" evidence="6">
    <location>
        <begin position="64"/>
        <end position="84"/>
    </location>
</feature>
<name>A0A381VCV9_9ZZZZ</name>
<dbReference type="Pfam" id="PF03626">
    <property type="entry name" value="COX4_pro"/>
    <property type="match status" value="1"/>
</dbReference>
<gene>
    <name evidence="7" type="ORF">METZ01_LOCUS90067</name>
</gene>
<keyword evidence="3 6" id="KW-0812">Transmembrane</keyword>
<evidence type="ECO:0000256" key="1">
    <source>
        <dbReference type="ARBA" id="ARBA00004651"/>
    </source>
</evidence>
<evidence type="ECO:0000256" key="3">
    <source>
        <dbReference type="ARBA" id="ARBA00022692"/>
    </source>
</evidence>
<dbReference type="NCBIfam" id="TIGR02229">
    <property type="entry name" value="caa3_sub_IV"/>
    <property type="match status" value="1"/>
</dbReference>
<keyword evidence="4 6" id="KW-1133">Transmembrane helix</keyword>
<evidence type="ECO:0000256" key="2">
    <source>
        <dbReference type="ARBA" id="ARBA00022475"/>
    </source>
</evidence>
<dbReference type="AlphaFoldDB" id="A0A381VCV9"/>
<evidence type="ECO:0000256" key="4">
    <source>
        <dbReference type="ARBA" id="ARBA00022989"/>
    </source>
</evidence>
<comment type="subcellular location">
    <subcellularLocation>
        <location evidence="1">Cell membrane</location>
        <topology evidence="1">Multi-pass membrane protein</topology>
    </subcellularLocation>
</comment>
<dbReference type="InterPro" id="IPR011743">
    <property type="entry name" value="Caa3_sub_IV"/>
</dbReference>
<dbReference type="GO" id="GO:0005886">
    <property type="term" value="C:plasma membrane"/>
    <property type="evidence" value="ECO:0007669"/>
    <property type="project" value="UniProtKB-SubCell"/>
</dbReference>
<evidence type="ECO:0000313" key="7">
    <source>
        <dbReference type="EMBL" id="SVA37213.1"/>
    </source>
</evidence>
<organism evidence="7">
    <name type="scientific">marine metagenome</name>
    <dbReference type="NCBI Taxonomy" id="408172"/>
    <lineage>
        <taxon>unclassified sequences</taxon>
        <taxon>metagenomes</taxon>
        <taxon>ecological metagenomes</taxon>
    </lineage>
</organism>
<evidence type="ECO:0008006" key="8">
    <source>
        <dbReference type="Google" id="ProtNLM"/>
    </source>
</evidence>
<feature type="transmembrane region" description="Helical" evidence="6">
    <location>
        <begin position="37"/>
        <end position="58"/>
    </location>
</feature>
<dbReference type="InterPro" id="IPR005171">
    <property type="entry name" value="Cyt_c_oxidase_su4_prok"/>
</dbReference>
<proteinExistence type="predicted"/>
<protein>
    <recommendedName>
        <fullName evidence="8">Caa(3)-type oxidase subunit IV</fullName>
    </recommendedName>
</protein>
<evidence type="ECO:0000256" key="6">
    <source>
        <dbReference type="SAM" id="Phobius"/>
    </source>
</evidence>
<accession>A0A381VCV9</accession>
<evidence type="ECO:0000256" key="5">
    <source>
        <dbReference type="ARBA" id="ARBA00023136"/>
    </source>
</evidence>
<keyword evidence="2" id="KW-1003">Cell membrane</keyword>
<feature type="transmembrane region" description="Helical" evidence="6">
    <location>
        <begin position="13"/>
        <end position="30"/>
    </location>
</feature>
<sequence>MSETHEHPNYVKIWYWLLVLLAISVAGPMLEVPALTLITAFGIAIIKSFLVAANFMHLKFEKKIIWLLLILALCLLGVFFFGTAPDIMMTEGDQWIDCIADKSCIEQRL</sequence>
<reference evidence="7" key="1">
    <citation type="submission" date="2018-05" db="EMBL/GenBank/DDBJ databases">
        <authorList>
            <person name="Lanie J.A."/>
            <person name="Ng W.-L."/>
            <person name="Kazmierczak K.M."/>
            <person name="Andrzejewski T.M."/>
            <person name="Davidsen T.M."/>
            <person name="Wayne K.J."/>
            <person name="Tettelin H."/>
            <person name="Glass J.I."/>
            <person name="Rusch D."/>
            <person name="Podicherti R."/>
            <person name="Tsui H.-C.T."/>
            <person name="Winkler M.E."/>
        </authorList>
    </citation>
    <scope>NUCLEOTIDE SEQUENCE</scope>
</reference>
<keyword evidence="5 6" id="KW-0472">Membrane</keyword>
<dbReference type="EMBL" id="UINC01008261">
    <property type="protein sequence ID" value="SVA37213.1"/>
    <property type="molecule type" value="Genomic_DNA"/>
</dbReference>